<dbReference type="GO" id="GO:0035861">
    <property type="term" value="C:site of double-strand break"/>
    <property type="evidence" value="ECO:0007669"/>
    <property type="project" value="TreeGrafter"/>
</dbReference>
<feature type="non-terminal residue" evidence="1">
    <location>
        <position position="162"/>
    </location>
</feature>
<dbReference type="InterPro" id="IPR052709">
    <property type="entry name" value="Transposase-MT_Hybrid"/>
</dbReference>
<dbReference type="GO" id="GO:0000729">
    <property type="term" value="P:DNA double-strand break processing"/>
    <property type="evidence" value="ECO:0007669"/>
    <property type="project" value="TreeGrafter"/>
</dbReference>
<dbReference type="GO" id="GO:0003697">
    <property type="term" value="F:single-stranded DNA binding"/>
    <property type="evidence" value="ECO:0007669"/>
    <property type="project" value="TreeGrafter"/>
</dbReference>
<dbReference type="GO" id="GO:0042800">
    <property type="term" value="F:histone H3K4 methyltransferase activity"/>
    <property type="evidence" value="ECO:0007669"/>
    <property type="project" value="TreeGrafter"/>
</dbReference>
<accession>A9XHW8</accession>
<proteinExistence type="predicted"/>
<sequence>WVPHELKPSDIERRFFTCEQLLQRQKRKGFLHRIVTGDEKSIHYDNLKHKKSYDYPGHASTSTGEPNIHGSKLKLWWDQTGVVYYELFQPTETITGERYRQQLTKLSRALKDKRSKYAKRYDKVIFQHDNARPHVAKAVKETLELLNWNVLPHPPYSPDLAP</sequence>
<dbReference type="GO" id="GO:0000793">
    <property type="term" value="C:condensed chromosome"/>
    <property type="evidence" value="ECO:0007669"/>
    <property type="project" value="TreeGrafter"/>
</dbReference>
<dbReference type="GO" id="GO:0044774">
    <property type="term" value="P:mitotic DNA integrity checkpoint signaling"/>
    <property type="evidence" value="ECO:0007669"/>
    <property type="project" value="TreeGrafter"/>
</dbReference>
<dbReference type="GO" id="GO:0046975">
    <property type="term" value="F:histone H3K36 methyltransferase activity"/>
    <property type="evidence" value="ECO:0007669"/>
    <property type="project" value="TreeGrafter"/>
</dbReference>
<protein>
    <submittedName>
        <fullName evidence="1">Transposase</fullName>
    </submittedName>
</protein>
<dbReference type="EMBL" id="EF408976">
    <property type="protein sequence ID" value="ABR13841.1"/>
    <property type="molecule type" value="Genomic_DNA"/>
</dbReference>
<dbReference type="PANTHER" id="PTHR46060">
    <property type="entry name" value="MARINER MOS1 TRANSPOSASE-LIKE PROTEIN"/>
    <property type="match status" value="1"/>
</dbReference>
<dbReference type="InterPro" id="IPR001888">
    <property type="entry name" value="Transposase_1"/>
</dbReference>
<organism evidence="1">
    <name type="scientific">Pleistodontes regalis</name>
    <dbReference type="NCBI Taxonomy" id="130927"/>
    <lineage>
        <taxon>Eukaryota</taxon>
        <taxon>Metazoa</taxon>
        <taxon>Ecdysozoa</taxon>
        <taxon>Arthropoda</taxon>
        <taxon>Hexapoda</taxon>
        <taxon>Insecta</taxon>
        <taxon>Pterygota</taxon>
        <taxon>Neoptera</taxon>
        <taxon>Endopterygota</taxon>
        <taxon>Hymenoptera</taxon>
        <taxon>Apocrita</taxon>
        <taxon>Proctotrupomorpha</taxon>
        <taxon>Chalcidoidea</taxon>
        <taxon>Agaonidae</taxon>
        <taxon>Agaoninae</taxon>
        <taxon>Pleistodontes</taxon>
    </lineage>
</organism>
<dbReference type="Gene3D" id="3.30.420.10">
    <property type="entry name" value="Ribonuclease H-like superfamily/Ribonuclease H"/>
    <property type="match status" value="1"/>
</dbReference>
<dbReference type="PANTHER" id="PTHR46060:SF2">
    <property type="entry name" value="HISTONE-LYSINE N-METHYLTRANSFERASE SETMAR"/>
    <property type="match status" value="1"/>
</dbReference>
<reference evidence="1" key="1">
    <citation type="journal article" date="2007" name="Insect Mol. Biol.">
        <title>Diverse Mariner-like elements in fig wasps.</title>
        <authorList>
            <person name="Haine E.R."/>
            <person name="Kabat P."/>
            <person name="Cook J.M."/>
        </authorList>
    </citation>
    <scope>NUCLEOTIDE SEQUENCE</scope>
</reference>
<feature type="non-terminal residue" evidence="1">
    <location>
        <position position="1"/>
    </location>
</feature>
<dbReference type="GO" id="GO:0044547">
    <property type="term" value="F:DNA topoisomerase binding"/>
    <property type="evidence" value="ECO:0007669"/>
    <property type="project" value="TreeGrafter"/>
</dbReference>
<dbReference type="GO" id="GO:0031297">
    <property type="term" value="P:replication fork processing"/>
    <property type="evidence" value="ECO:0007669"/>
    <property type="project" value="TreeGrafter"/>
</dbReference>
<dbReference type="GO" id="GO:0006303">
    <property type="term" value="P:double-strand break repair via nonhomologous end joining"/>
    <property type="evidence" value="ECO:0007669"/>
    <property type="project" value="TreeGrafter"/>
</dbReference>
<dbReference type="Pfam" id="PF01359">
    <property type="entry name" value="Transposase_1"/>
    <property type="match status" value="1"/>
</dbReference>
<dbReference type="GO" id="GO:0005634">
    <property type="term" value="C:nucleus"/>
    <property type="evidence" value="ECO:0007669"/>
    <property type="project" value="TreeGrafter"/>
</dbReference>
<dbReference type="AlphaFoldDB" id="A9XHW8"/>
<evidence type="ECO:0000313" key="1">
    <source>
        <dbReference type="EMBL" id="ABR13841.1"/>
    </source>
</evidence>
<dbReference type="GO" id="GO:0000014">
    <property type="term" value="F:single-stranded DNA endodeoxyribonuclease activity"/>
    <property type="evidence" value="ECO:0007669"/>
    <property type="project" value="TreeGrafter"/>
</dbReference>
<dbReference type="InterPro" id="IPR036397">
    <property type="entry name" value="RNaseH_sf"/>
</dbReference>
<dbReference type="GO" id="GO:0003690">
    <property type="term" value="F:double-stranded DNA binding"/>
    <property type="evidence" value="ECO:0007669"/>
    <property type="project" value="TreeGrafter"/>
</dbReference>
<dbReference type="GO" id="GO:0015074">
    <property type="term" value="P:DNA integration"/>
    <property type="evidence" value="ECO:0007669"/>
    <property type="project" value="TreeGrafter"/>
</dbReference>
<name>A9XHW8_9HYME</name>